<name>D2VNX8_NAEGR</name>
<gene>
    <name evidence="8" type="ORF">NAEGRDRAFT_88233</name>
</gene>
<dbReference type="GO" id="GO:0006366">
    <property type="term" value="P:transcription by RNA polymerase II"/>
    <property type="evidence" value="ECO:0007669"/>
    <property type="project" value="TreeGrafter"/>
</dbReference>
<dbReference type="Pfam" id="PF01194">
    <property type="entry name" value="RNA_pol_N"/>
    <property type="match status" value="1"/>
</dbReference>
<dbReference type="NCBIfam" id="NF003089">
    <property type="entry name" value="PRK04016.1"/>
    <property type="match status" value="1"/>
</dbReference>
<dbReference type="GO" id="GO:0042797">
    <property type="term" value="P:tRNA transcription by RNA polymerase III"/>
    <property type="evidence" value="ECO:0007669"/>
    <property type="project" value="TreeGrafter"/>
</dbReference>
<dbReference type="GO" id="GO:0003899">
    <property type="term" value="F:DNA-directed RNA polymerase activity"/>
    <property type="evidence" value="ECO:0007669"/>
    <property type="project" value="InterPro"/>
</dbReference>
<evidence type="ECO:0000256" key="1">
    <source>
        <dbReference type="ARBA" id="ARBA00004123"/>
    </source>
</evidence>
<dbReference type="FunFam" id="1.10.10.60:FF:000024">
    <property type="entry name" value="DNA-directed RNA polymerases I, II, and III subunit"/>
    <property type="match status" value="1"/>
</dbReference>
<evidence type="ECO:0000313" key="8">
    <source>
        <dbReference type="EMBL" id="EFC41569.1"/>
    </source>
</evidence>
<dbReference type="KEGG" id="ngr:NAEGRDRAFT_88233"/>
<evidence type="ECO:0000256" key="2">
    <source>
        <dbReference type="ARBA" id="ARBA00020813"/>
    </source>
</evidence>
<dbReference type="GO" id="GO:0005736">
    <property type="term" value="C:RNA polymerase I complex"/>
    <property type="evidence" value="ECO:0007669"/>
    <property type="project" value="TreeGrafter"/>
</dbReference>
<dbReference type="InParanoid" id="D2VNX8"/>
<accession>D2VNX8</accession>
<sequence length="74" mass="8683">MIIPVRCFTCGKVIGNKWDKYLQLLNSEALNTLGLKRYCCRRMLLTHVELIEKLLLYNTTDKDEEQEDQATYNA</sequence>
<keyword evidence="5" id="KW-0862">Zinc</keyword>
<dbReference type="GO" id="GO:0005666">
    <property type="term" value="C:RNA polymerase III complex"/>
    <property type="evidence" value="ECO:0007669"/>
    <property type="project" value="TreeGrafter"/>
</dbReference>
<dbReference type="GeneID" id="8851175"/>
<dbReference type="Proteomes" id="UP000006671">
    <property type="component" value="Unassembled WGS sequence"/>
</dbReference>
<dbReference type="FunCoup" id="D2VNX8">
    <property type="interactions" value="144"/>
</dbReference>
<dbReference type="PIRSF" id="PIRSF005653">
    <property type="entry name" value="RNA_pol_N/8_sub"/>
    <property type="match status" value="1"/>
</dbReference>
<proteinExistence type="inferred from homology"/>
<dbReference type="InterPro" id="IPR023580">
    <property type="entry name" value="RNA_pol_su_RPB10"/>
</dbReference>
<dbReference type="InterPro" id="IPR020789">
    <property type="entry name" value="RNA_pol_suN_Zn-BS"/>
</dbReference>
<dbReference type="Gene3D" id="1.10.10.60">
    <property type="entry name" value="Homeodomain-like"/>
    <property type="match status" value="1"/>
</dbReference>
<dbReference type="GO" id="GO:0008270">
    <property type="term" value="F:zinc ion binding"/>
    <property type="evidence" value="ECO:0007669"/>
    <property type="project" value="InterPro"/>
</dbReference>
<dbReference type="InterPro" id="IPR000268">
    <property type="entry name" value="RPABC5/Rpb10"/>
</dbReference>
<evidence type="ECO:0000256" key="5">
    <source>
        <dbReference type="ARBA" id="ARBA00022833"/>
    </source>
</evidence>
<dbReference type="EMBL" id="GG738885">
    <property type="protein sequence ID" value="EFC41569.1"/>
    <property type="molecule type" value="Genomic_DNA"/>
</dbReference>
<dbReference type="PANTHER" id="PTHR23431">
    <property type="entry name" value="DNA-DIRECTED RNA POLYMERASES I, II, AND III SUBUNIT RPABC5 FAMILY MEMBER"/>
    <property type="match status" value="1"/>
</dbReference>
<dbReference type="RefSeq" id="XP_002674313.1">
    <property type="nucleotide sequence ID" value="XM_002674267.1"/>
</dbReference>
<dbReference type="SUPFAM" id="SSF46924">
    <property type="entry name" value="RNA polymerase subunit RPB10"/>
    <property type="match status" value="1"/>
</dbReference>
<evidence type="ECO:0000256" key="6">
    <source>
        <dbReference type="ARBA" id="ARBA00023163"/>
    </source>
</evidence>
<reference evidence="8 9" key="1">
    <citation type="journal article" date="2010" name="Cell">
        <title>The genome of Naegleria gruberi illuminates early eukaryotic versatility.</title>
        <authorList>
            <person name="Fritz-Laylin L.K."/>
            <person name="Prochnik S.E."/>
            <person name="Ginger M.L."/>
            <person name="Dacks J.B."/>
            <person name="Carpenter M.L."/>
            <person name="Field M.C."/>
            <person name="Kuo A."/>
            <person name="Paredez A."/>
            <person name="Chapman J."/>
            <person name="Pham J."/>
            <person name="Shu S."/>
            <person name="Neupane R."/>
            <person name="Cipriano M."/>
            <person name="Mancuso J."/>
            <person name="Tu H."/>
            <person name="Salamov A."/>
            <person name="Lindquist E."/>
            <person name="Shapiro H."/>
            <person name="Lucas S."/>
            <person name="Grigoriev I.V."/>
            <person name="Cande W.Z."/>
            <person name="Fulton C."/>
            <person name="Rokhsar D.S."/>
            <person name="Dawson S.C."/>
        </authorList>
    </citation>
    <scope>NUCLEOTIDE SEQUENCE [LARGE SCALE GENOMIC DNA]</scope>
    <source>
        <strain evidence="8 9">NEG-M</strain>
    </source>
</reference>
<dbReference type="AlphaFoldDB" id="D2VNX8"/>
<evidence type="ECO:0000313" key="9">
    <source>
        <dbReference type="Proteomes" id="UP000006671"/>
    </source>
</evidence>
<keyword evidence="4" id="KW-0479">Metal-binding</keyword>
<evidence type="ECO:0000256" key="3">
    <source>
        <dbReference type="ARBA" id="ARBA00022478"/>
    </source>
</evidence>
<dbReference type="OrthoDB" id="10258858at2759"/>
<evidence type="ECO:0000256" key="4">
    <source>
        <dbReference type="ARBA" id="ARBA00022723"/>
    </source>
</evidence>
<keyword evidence="9" id="KW-1185">Reference proteome</keyword>
<dbReference type="STRING" id="5762.D2VNX8"/>
<organism evidence="9">
    <name type="scientific">Naegleria gruberi</name>
    <name type="common">Amoeba</name>
    <dbReference type="NCBI Taxonomy" id="5762"/>
    <lineage>
        <taxon>Eukaryota</taxon>
        <taxon>Discoba</taxon>
        <taxon>Heterolobosea</taxon>
        <taxon>Tetramitia</taxon>
        <taxon>Eutetramitia</taxon>
        <taxon>Vahlkampfiidae</taxon>
        <taxon>Naegleria</taxon>
    </lineage>
</organism>
<comment type="similarity">
    <text evidence="7">Belongs to the archaeal Rpo10/eukaryotic RPB10 RNA polymerase subunit family.</text>
</comment>
<dbReference type="PROSITE" id="PS01112">
    <property type="entry name" value="RNA_POL_N_8KD"/>
    <property type="match status" value="1"/>
</dbReference>
<comment type="subcellular location">
    <subcellularLocation>
        <location evidence="1">Nucleus</location>
    </subcellularLocation>
</comment>
<dbReference type="eggNOG" id="KOG3497">
    <property type="taxonomic scope" value="Eukaryota"/>
</dbReference>
<dbReference type="VEuPathDB" id="AmoebaDB:NAEGRDRAFT_88233"/>
<keyword evidence="6" id="KW-0804">Transcription</keyword>
<dbReference type="PANTHER" id="PTHR23431:SF3">
    <property type="entry name" value="DNA-DIRECTED RNA POLYMERASES I, II, AND III SUBUNIT RPABC5"/>
    <property type="match status" value="1"/>
</dbReference>
<dbReference type="GO" id="GO:0005665">
    <property type="term" value="C:RNA polymerase II, core complex"/>
    <property type="evidence" value="ECO:0007669"/>
    <property type="project" value="TreeGrafter"/>
</dbReference>
<evidence type="ECO:0000256" key="7">
    <source>
        <dbReference type="ARBA" id="ARBA00025720"/>
    </source>
</evidence>
<protein>
    <recommendedName>
        <fullName evidence="2">DNA-directed RNA polymerases I, II, and III subunit RPABC5</fullName>
    </recommendedName>
</protein>
<dbReference type="GO" id="GO:0006360">
    <property type="term" value="P:transcription by RNA polymerase I"/>
    <property type="evidence" value="ECO:0007669"/>
    <property type="project" value="TreeGrafter"/>
</dbReference>
<dbReference type="GO" id="GO:0003677">
    <property type="term" value="F:DNA binding"/>
    <property type="evidence" value="ECO:0007669"/>
    <property type="project" value="InterPro"/>
</dbReference>
<keyword evidence="3" id="KW-0240">DNA-directed RNA polymerase</keyword>